<dbReference type="OrthoDB" id="14196at2"/>
<dbReference type="RefSeq" id="WP_097149652.1">
    <property type="nucleotide sequence ID" value="NZ_OBQC01000007.1"/>
</dbReference>
<evidence type="ECO:0000313" key="14">
    <source>
        <dbReference type="EMBL" id="SOC40080.1"/>
    </source>
</evidence>
<reference evidence="15" key="1">
    <citation type="submission" date="2017-08" db="EMBL/GenBank/DDBJ databases">
        <authorList>
            <person name="Varghese N."/>
            <person name="Submissions S."/>
        </authorList>
    </citation>
    <scope>NUCLEOTIDE SEQUENCE [LARGE SCALE GENOMIC DNA]</scope>
    <source>
        <strain evidence="15">JC23</strain>
    </source>
</reference>
<name>A0A285UDX0_9BACL</name>
<gene>
    <name evidence="11" type="primary">prsA</name>
    <name evidence="14" type="ORF">SAMN05877842_10759</name>
</gene>
<evidence type="ECO:0000256" key="6">
    <source>
        <dbReference type="ARBA" id="ARBA00023110"/>
    </source>
</evidence>
<dbReference type="EC" id="5.2.1.8" evidence="11"/>
<dbReference type="Proteomes" id="UP000219252">
    <property type="component" value="Unassembled WGS sequence"/>
</dbReference>
<dbReference type="InterPro" id="IPR023058">
    <property type="entry name" value="PPIase_PpiC_CS"/>
</dbReference>
<protein>
    <recommendedName>
        <fullName evidence="11">Foldase protein PrsA</fullName>
        <ecNumber evidence="11">5.2.1.8</ecNumber>
    </recommendedName>
</protein>
<evidence type="ECO:0000256" key="11">
    <source>
        <dbReference type="HAMAP-Rule" id="MF_01145"/>
    </source>
</evidence>
<evidence type="ECO:0000256" key="3">
    <source>
        <dbReference type="ARBA" id="ARBA00006071"/>
    </source>
</evidence>
<feature type="domain" description="PpiC" evidence="13">
    <location>
        <begin position="138"/>
        <end position="228"/>
    </location>
</feature>
<evidence type="ECO:0000256" key="1">
    <source>
        <dbReference type="ARBA" id="ARBA00000971"/>
    </source>
</evidence>
<dbReference type="InterPro" id="IPR000297">
    <property type="entry name" value="PPIase_PpiC"/>
</dbReference>
<evidence type="ECO:0000256" key="10">
    <source>
        <dbReference type="ARBA" id="ARBA00023288"/>
    </source>
</evidence>
<keyword evidence="4 11" id="KW-1003">Cell membrane</keyword>
<dbReference type="AlphaFoldDB" id="A0A285UDX0"/>
<keyword evidence="8 11" id="KW-0564">Palmitate</keyword>
<dbReference type="GO" id="GO:0005886">
    <property type="term" value="C:plasma membrane"/>
    <property type="evidence" value="ECO:0007669"/>
    <property type="project" value="UniProtKB-SubCell"/>
</dbReference>
<sequence length="296" mass="32974">MKKTLLALGLATSVFTLAACSDQATDDVVVSTSYGDISKEDFYNELKSTAGQQALEKVVITQVLENNYEVTEDEVNAEWDAFKETYGDSYEMMLGMYGLTEASYKEEIKLGMLSQKLTEEVDKTVSEEDVKAQYEQGKYELNARHILLEDEKTANEVYEKLQNGEDFATLAQEYSADPGSGANGGELGWFTVGRMVPEFNDAAYALDLNTISEPVKSDFGYHIIEVTDKREVADYGTFEEKEADIRKTLVGQKANEKLIELVRGAKVDIKDEDLKGALANYLPAETEESTDKEEAK</sequence>
<comment type="subcellular location">
    <subcellularLocation>
        <location evidence="2 11">Cell membrane</location>
        <topology evidence="2 11">Lipid-anchor</topology>
    </subcellularLocation>
</comment>
<feature type="chain" id="PRO_5038905880" description="Foldase protein PrsA" evidence="12">
    <location>
        <begin position="19"/>
        <end position="296"/>
    </location>
</feature>
<dbReference type="Pfam" id="PF13616">
    <property type="entry name" value="Rotamase_3"/>
    <property type="match status" value="1"/>
</dbReference>
<accession>A0A285UDX0</accession>
<evidence type="ECO:0000256" key="5">
    <source>
        <dbReference type="ARBA" id="ARBA00022729"/>
    </source>
</evidence>
<dbReference type="PROSITE" id="PS01096">
    <property type="entry name" value="PPIC_PPIASE_1"/>
    <property type="match status" value="1"/>
</dbReference>
<comment type="similarity">
    <text evidence="3 11">Belongs to the PrsA family.</text>
</comment>
<evidence type="ECO:0000256" key="7">
    <source>
        <dbReference type="ARBA" id="ARBA00023136"/>
    </source>
</evidence>
<keyword evidence="6 11" id="KW-0697">Rotamase</keyword>
<dbReference type="SUPFAM" id="SSF109998">
    <property type="entry name" value="Triger factor/SurA peptide-binding domain-like"/>
    <property type="match status" value="1"/>
</dbReference>
<comment type="catalytic activity">
    <reaction evidence="1 11">
        <text>[protein]-peptidylproline (omega=180) = [protein]-peptidylproline (omega=0)</text>
        <dbReference type="Rhea" id="RHEA:16237"/>
        <dbReference type="Rhea" id="RHEA-COMP:10747"/>
        <dbReference type="Rhea" id="RHEA-COMP:10748"/>
        <dbReference type="ChEBI" id="CHEBI:83833"/>
        <dbReference type="ChEBI" id="CHEBI:83834"/>
        <dbReference type="EC" id="5.2.1.8"/>
    </reaction>
</comment>
<dbReference type="Gene3D" id="3.10.50.40">
    <property type="match status" value="1"/>
</dbReference>
<evidence type="ECO:0000256" key="8">
    <source>
        <dbReference type="ARBA" id="ARBA00023139"/>
    </source>
</evidence>
<keyword evidence="15" id="KW-1185">Reference proteome</keyword>
<organism evidence="14 15">
    <name type="scientific">Ureibacillus acetophenoni</name>
    <dbReference type="NCBI Taxonomy" id="614649"/>
    <lineage>
        <taxon>Bacteria</taxon>
        <taxon>Bacillati</taxon>
        <taxon>Bacillota</taxon>
        <taxon>Bacilli</taxon>
        <taxon>Bacillales</taxon>
        <taxon>Caryophanaceae</taxon>
        <taxon>Ureibacillus</taxon>
    </lineage>
</organism>
<evidence type="ECO:0000313" key="15">
    <source>
        <dbReference type="Proteomes" id="UP000219252"/>
    </source>
</evidence>
<dbReference type="InterPro" id="IPR050245">
    <property type="entry name" value="PrsA_foldase"/>
</dbReference>
<dbReference type="PANTHER" id="PTHR47245:SF1">
    <property type="entry name" value="FOLDASE PROTEIN PRSA"/>
    <property type="match status" value="1"/>
</dbReference>
<dbReference type="HAMAP" id="MF_01145">
    <property type="entry name" value="Foldase_PrsA"/>
    <property type="match status" value="1"/>
</dbReference>
<evidence type="ECO:0000256" key="12">
    <source>
        <dbReference type="SAM" id="SignalP"/>
    </source>
</evidence>
<keyword evidence="9 11" id="KW-0413">Isomerase</keyword>
<dbReference type="PROSITE" id="PS51257">
    <property type="entry name" value="PROKAR_LIPOPROTEIN"/>
    <property type="match status" value="1"/>
</dbReference>
<keyword evidence="7 11" id="KW-0472">Membrane</keyword>
<proteinExistence type="inferred from homology"/>
<dbReference type="GO" id="GO:0003755">
    <property type="term" value="F:peptidyl-prolyl cis-trans isomerase activity"/>
    <property type="evidence" value="ECO:0007669"/>
    <property type="project" value="UniProtKB-UniRule"/>
</dbReference>
<evidence type="ECO:0000256" key="9">
    <source>
        <dbReference type="ARBA" id="ARBA00023235"/>
    </source>
</evidence>
<evidence type="ECO:0000259" key="13">
    <source>
        <dbReference type="PROSITE" id="PS50198"/>
    </source>
</evidence>
<dbReference type="EMBL" id="OBQC01000007">
    <property type="protein sequence ID" value="SOC40080.1"/>
    <property type="molecule type" value="Genomic_DNA"/>
</dbReference>
<dbReference type="PANTHER" id="PTHR47245">
    <property type="entry name" value="PEPTIDYLPROLYL ISOMERASE"/>
    <property type="match status" value="1"/>
</dbReference>
<comment type="function">
    <text evidence="11">Plays a major role in protein secretion by helping the post-translocational extracellular folding of several secreted proteins.</text>
</comment>
<dbReference type="GO" id="GO:0006457">
    <property type="term" value="P:protein folding"/>
    <property type="evidence" value="ECO:0007669"/>
    <property type="project" value="UniProtKB-UniRule"/>
</dbReference>
<keyword evidence="10 11" id="KW-0449">Lipoprotein</keyword>
<dbReference type="InterPro" id="IPR027304">
    <property type="entry name" value="Trigger_fact/SurA_dom_sf"/>
</dbReference>
<dbReference type="PROSITE" id="PS50198">
    <property type="entry name" value="PPIC_PPIASE_2"/>
    <property type="match status" value="1"/>
</dbReference>
<dbReference type="InterPro" id="IPR046357">
    <property type="entry name" value="PPIase_dom_sf"/>
</dbReference>
<dbReference type="InterPro" id="IPR023059">
    <property type="entry name" value="Foldase_PrsA"/>
</dbReference>
<evidence type="ECO:0000256" key="4">
    <source>
        <dbReference type="ARBA" id="ARBA00022475"/>
    </source>
</evidence>
<dbReference type="SUPFAM" id="SSF54534">
    <property type="entry name" value="FKBP-like"/>
    <property type="match status" value="1"/>
</dbReference>
<evidence type="ECO:0000256" key="2">
    <source>
        <dbReference type="ARBA" id="ARBA00004193"/>
    </source>
</evidence>
<keyword evidence="5 11" id="KW-0732">Signal</keyword>
<feature type="signal peptide" evidence="12">
    <location>
        <begin position="1"/>
        <end position="18"/>
    </location>
</feature>